<reference evidence="3 4" key="1">
    <citation type="submission" date="2016-10" db="EMBL/GenBank/DDBJ databases">
        <authorList>
            <person name="de Groot N.N."/>
        </authorList>
    </citation>
    <scope>NUCLEOTIDE SEQUENCE [LARGE SCALE GENOMIC DNA]</scope>
    <source>
        <strain evidence="3 4">DSM 19073</strain>
    </source>
</reference>
<dbReference type="Proteomes" id="UP000199110">
    <property type="component" value="Unassembled WGS sequence"/>
</dbReference>
<dbReference type="AlphaFoldDB" id="A0A1I3T692"/>
<name>A0A1I3T692_9RHOB</name>
<feature type="compositionally biased region" description="Basic and acidic residues" evidence="1">
    <location>
        <begin position="182"/>
        <end position="192"/>
    </location>
</feature>
<accession>A0A1I3T692</accession>
<keyword evidence="2" id="KW-0472">Membrane</keyword>
<gene>
    <name evidence="3" type="ORF">SAMN04488095_3315</name>
</gene>
<dbReference type="RefSeq" id="WP_092783476.1">
    <property type="nucleotide sequence ID" value="NZ_FORA01000005.1"/>
</dbReference>
<keyword evidence="2" id="KW-0812">Transmembrane</keyword>
<organism evidence="3 4">
    <name type="scientific">Jannaschia pohangensis</name>
    <dbReference type="NCBI Taxonomy" id="390807"/>
    <lineage>
        <taxon>Bacteria</taxon>
        <taxon>Pseudomonadati</taxon>
        <taxon>Pseudomonadota</taxon>
        <taxon>Alphaproteobacteria</taxon>
        <taxon>Rhodobacterales</taxon>
        <taxon>Roseobacteraceae</taxon>
        <taxon>Jannaschia</taxon>
    </lineage>
</organism>
<sequence length="202" mass="21046">MEEPFKKTYPAGRSIASLFAKVGWGIVLIGVLLALAGALRGATPGTAVPVDAVSIVARIAAMGVGLGVMLFGLFSVMMAAQTRAAMDTADMTREMLGLARKRPADNARPAAPVAVAEPRPIAAAKPDPVAVAEEEPILDDVPPMPTILRPRPVTLSATKAEPVAAPKAEPALRAEPSLGPRPKTEPVPERKPHPIFSAKPPH</sequence>
<evidence type="ECO:0000313" key="3">
    <source>
        <dbReference type="EMBL" id="SFJ66584.1"/>
    </source>
</evidence>
<proteinExistence type="predicted"/>
<feature type="compositionally biased region" description="Low complexity" evidence="1">
    <location>
        <begin position="157"/>
        <end position="171"/>
    </location>
</feature>
<keyword evidence="2" id="KW-1133">Transmembrane helix</keyword>
<dbReference type="OrthoDB" id="7659432at2"/>
<feature type="region of interest" description="Disordered" evidence="1">
    <location>
        <begin position="140"/>
        <end position="202"/>
    </location>
</feature>
<keyword evidence="4" id="KW-1185">Reference proteome</keyword>
<dbReference type="STRING" id="390807.SAMN04488095_3315"/>
<evidence type="ECO:0000256" key="2">
    <source>
        <dbReference type="SAM" id="Phobius"/>
    </source>
</evidence>
<feature type="transmembrane region" description="Helical" evidence="2">
    <location>
        <begin position="21"/>
        <end position="43"/>
    </location>
</feature>
<evidence type="ECO:0000256" key="1">
    <source>
        <dbReference type="SAM" id="MobiDB-lite"/>
    </source>
</evidence>
<dbReference type="EMBL" id="FORA01000005">
    <property type="protein sequence ID" value="SFJ66584.1"/>
    <property type="molecule type" value="Genomic_DNA"/>
</dbReference>
<protein>
    <submittedName>
        <fullName evidence="3">Uncharacterized protein</fullName>
    </submittedName>
</protein>
<feature type="transmembrane region" description="Helical" evidence="2">
    <location>
        <begin position="55"/>
        <end position="76"/>
    </location>
</feature>
<evidence type="ECO:0000313" key="4">
    <source>
        <dbReference type="Proteomes" id="UP000199110"/>
    </source>
</evidence>